<feature type="domain" description="Ketoreductase" evidence="9">
    <location>
        <begin position="8"/>
        <end position="192"/>
    </location>
</feature>
<feature type="binding site" evidence="7">
    <location>
        <position position="189"/>
    </location>
    <ligand>
        <name>NADP(+)</name>
        <dbReference type="ChEBI" id="CHEBI:58349"/>
    </ligand>
</feature>
<proteinExistence type="inferred from homology"/>
<dbReference type="InterPro" id="IPR011284">
    <property type="entry name" value="3oxo_ACP_reduc"/>
</dbReference>
<feature type="binding site" evidence="7">
    <location>
        <begin position="14"/>
        <end position="17"/>
    </location>
    <ligand>
        <name>NADP(+)</name>
        <dbReference type="ChEBI" id="CHEBI:58349"/>
    </ligand>
</feature>
<keyword evidence="11" id="KW-1185">Reference proteome</keyword>
<keyword evidence="8" id="KW-0275">Fatty acid biosynthesis</keyword>
<dbReference type="InterPro" id="IPR057326">
    <property type="entry name" value="KR_dom"/>
</dbReference>
<dbReference type="UniPathway" id="UPA00094"/>
<comment type="similarity">
    <text evidence="2 8">Belongs to the short-chain dehydrogenases/reductases (SDR) family.</text>
</comment>
<reference evidence="10 11" key="1">
    <citation type="submission" date="2019-02" db="EMBL/GenBank/DDBJ databases">
        <title>Deep-cultivation of Planctomycetes and their phenomic and genomic characterization uncovers novel biology.</title>
        <authorList>
            <person name="Wiegand S."/>
            <person name="Jogler M."/>
            <person name="Boedeker C."/>
            <person name="Pinto D."/>
            <person name="Vollmers J."/>
            <person name="Rivas-Marin E."/>
            <person name="Kohn T."/>
            <person name="Peeters S.H."/>
            <person name="Heuer A."/>
            <person name="Rast P."/>
            <person name="Oberbeckmann S."/>
            <person name="Bunk B."/>
            <person name="Jeske O."/>
            <person name="Meyerdierks A."/>
            <person name="Storesund J.E."/>
            <person name="Kallscheuer N."/>
            <person name="Luecker S."/>
            <person name="Lage O.M."/>
            <person name="Pohl T."/>
            <person name="Merkel B.J."/>
            <person name="Hornburger P."/>
            <person name="Mueller R.-W."/>
            <person name="Bruemmer F."/>
            <person name="Labrenz M."/>
            <person name="Spormann A.M."/>
            <person name="Op den Camp H."/>
            <person name="Overmann J."/>
            <person name="Amann R."/>
            <person name="Jetten M.S.M."/>
            <person name="Mascher T."/>
            <person name="Medema M.H."/>
            <person name="Devos D.P."/>
            <person name="Kaster A.-K."/>
            <person name="Ovreas L."/>
            <person name="Rohde M."/>
            <person name="Galperin M.Y."/>
            <person name="Jogler C."/>
        </authorList>
    </citation>
    <scope>NUCLEOTIDE SEQUENCE [LARGE SCALE GENOMIC DNA]</scope>
    <source>
        <strain evidence="10 11">KS4</strain>
    </source>
</reference>
<dbReference type="EC" id="1.1.1.100" evidence="8"/>
<dbReference type="PROSITE" id="PS00061">
    <property type="entry name" value="ADH_SHORT"/>
    <property type="match status" value="1"/>
</dbReference>
<dbReference type="InterPro" id="IPR050259">
    <property type="entry name" value="SDR"/>
</dbReference>
<dbReference type="InterPro" id="IPR020904">
    <property type="entry name" value="Sc_DH/Rdtase_CS"/>
</dbReference>
<accession>A0A517YRN8</accession>
<dbReference type="PANTHER" id="PTHR42879">
    <property type="entry name" value="3-OXOACYL-(ACYL-CARRIER-PROTEIN) REDUCTASE"/>
    <property type="match status" value="1"/>
</dbReference>
<keyword evidence="8" id="KW-0276">Fatty acid metabolism</keyword>
<dbReference type="EMBL" id="CP036425">
    <property type="protein sequence ID" value="QDU32871.1"/>
    <property type="molecule type" value="Genomic_DNA"/>
</dbReference>
<dbReference type="InterPro" id="IPR002347">
    <property type="entry name" value="SDR_fam"/>
</dbReference>
<keyword evidence="8" id="KW-0444">Lipid biosynthesis</keyword>
<name>A0A517YRN8_9BACT</name>
<keyword evidence="3 7" id="KW-0521">NADP</keyword>
<comment type="pathway">
    <text evidence="8">Lipid metabolism; fatty acid biosynthesis.</text>
</comment>
<dbReference type="KEGG" id="pcor:KS4_09100"/>
<dbReference type="Gene3D" id="3.40.50.720">
    <property type="entry name" value="NAD(P)-binding Rossmann-like Domain"/>
    <property type="match status" value="1"/>
</dbReference>
<evidence type="ECO:0000313" key="11">
    <source>
        <dbReference type="Proteomes" id="UP000317369"/>
    </source>
</evidence>
<evidence type="ECO:0000256" key="7">
    <source>
        <dbReference type="PIRSR" id="PIRSR611284-2"/>
    </source>
</evidence>
<evidence type="ECO:0000256" key="1">
    <source>
        <dbReference type="ARBA" id="ARBA00002607"/>
    </source>
</evidence>
<dbReference type="PRINTS" id="PR00081">
    <property type="entry name" value="GDHRDH"/>
</dbReference>
<dbReference type="NCBIfam" id="TIGR01830">
    <property type="entry name" value="3oxo_ACP_reduc"/>
    <property type="match status" value="1"/>
</dbReference>
<evidence type="ECO:0000259" key="9">
    <source>
        <dbReference type="SMART" id="SM00822"/>
    </source>
</evidence>
<dbReference type="RefSeq" id="WP_145075096.1">
    <property type="nucleotide sequence ID" value="NZ_CP036425.1"/>
</dbReference>
<keyword evidence="4 8" id="KW-0560">Oxidoreductase</keyword>
<dbReference type="FunFam" id="3.40.50.720:FF:000115">
    <property type="entry name" value="3-oxoacyl-[acyl-carrier-protein] reductase FabG"/>
    <property type="match status" value="1"/>
</dbReference>
<dbReference type="SUPFAM" id="SSF51735">
    <property type="entry name" value="NAD(P)-binding Rossmann-fold domains"/>
    <property type="match status" value="1"/>
</dbReference>
<dbReference type="Proteomes" id="UP000317369">
    <property type="component" value="Chromosome"/>
</dbReference>
<dbReference type="PRINTS" id="PR00080">
    <property type="entry name" value="SDRFAMILY"/>
</dbReference>
<feature type="binding site" evidence="7">
    <location>
        <position position="91"/>
    </location>
    <ligand>
        <name>NADP(+)</name>
        <dbReference type="ChEBI" id="CHEBI:58349"/>
    </ligand>
</feature>
<dbReference type="NCBIfam" id="NF009466">
    <property type="entry name" value="PRK12826.1-2"/>
    <property type="match status" value="1"/>
</dbReference>
<evidence type="ECO:0000313" key="10">
    <source>
        <dbReference type="EMBL" id="QDU32871.1"/>
    </source>
</evidence>
<dbReference type="GO" id="GO:0006633">
    <property type="term" value="P:fatty acid biosynthetic process"/>
    <property type="evidence" value="ECO:0007669"/>
    <property type="project" value="UniProtKB-UniPathway"/>
</dbReference>
<evidence type="ECO:0000256" key="3">
    <source>
        <dbReference type="ARBA" id="ARBA00022857"/>
    </source>
</evidence>
<dbReference type="GO" id="GO:0004316">
    <property type="term" value="F:3-oxoacyl-[acyl-carrier-protein] reductase (NADPH) activity"/>
    <property type="evidence" value="ECO:0007669"/>
    <property type="project" value="UniProtKB-UniRule"/>
</dbReference>
<feature type="binding site" evidence="7">
    <location>
        <begin position="156"/>
        <end position="160"/>
    </location>
    <ligand>
        <name>NADP(+)</name>
        <dbReference type="ChEBI" id="CHEBI:58349"/>
    </ligand>
</feature>
<dbReference type="InterPro" id="IPR036291">
    <property type="entry name" value="NAD(P)-bd_dom_sf"/>
</dbReference>
<comment type="function">
    <text evidence="1 8">Catalyzes the NADPH-dependent reduction of beta-ketoacyl-ACP substrates to beta-hydroxyacyl-ACP products, the first reductive step in the elongation cycle of fatty acid biosynthesis.</text>
</comment>
<feature type="active site" description="Proton acceptor" evidence="6">
    <location>
        <position position="156"/>
    </location>
</feature>
<comment type="subunit">
    <text evidence="8">Homotetramer.</text>
</comment>
<evidence type="ECO:0000256" key="8">
    <source>
        <dbReference type="RuleBase" id="RU366074"/>
    </source>
</evidence>
<dbReference type="PANTHER" id="PTHR42879:SF2">
    <property type="entry name" value="3-OXOACYL-[ACYL-CARRIER-PROTEIN] REDUCTASE FABG"/>
    <property type="match status" value="1"/>
</dbReference>
<protein>
    <recommendedName>
        <fullName evidence="8">3-oxoacyl-[acyl-carrier-protein] reductase</fullName>
        <ecNumber evidence="8">1.1.1.100</ecNumber>
    </recommendedName>
</protein>
<evidence type="ECO:0000256" key="5">
    <source>
        <dbReference type="ARBA" id="ARBA00048508"/>
    </source>
</evidence>
<sequence length="249" mass="26077">MAKLEGKRVAVVTGASRGIGKAIAFALAKQDRHVVLVARNEGLLNEVKGEIESMGGEASVKTCDMSDGTAVTALIEAVADEHKRLDILVNNAGITRDNLLLRMTDEEFDEVINTNLRSVFVACRAALRPMMRGKFGRIINIASVAGLTGNPGQANYAAAKSGLGGLTKTIAKELASKKITANVVAPGFIATDMTDVLPESIKAMVKQVTPVGRMGEPNEIAAAVAFLASDDASYVTGQTLAVDGGMTMM</sequence>
<evidence type="ECO:0000256" key="2">
    <source>
        <dbReference type="ARBA" id="ARBA00006484"/>
    </source>
</evidence>
<dbReference type="Pfam" id="PF13561">
    <property type="entry name" value="adh_short_C2"/>
    <property type="match status" value="1"/>
</dbReference>
<dbReference type="OrthoDB" id="9803333at2"/>
<keyword evidence="8" id="KW-0443">Lipid metabolism</keyword>
<organism evidence="10 11">
    <name type="scientific">Poriferisphaera corsica</name>
    <dbReference type="NCBI Taxonomy" id="2528020"/>
    <lineage>
        <taxon>Bacteria</taxon>
        <taxon>Pseudomonadati</taxon>
        <taxon>Planctomycetota</taxon>
        <taxon>Phycisphaerae</taxon>
        <taxon>Phycisphaerales</taxon>
        <taxon>Phycisphaeraceae</taxon>
        <taxon>Poriferisphaera</taxon>
    </lineage>
</organism>
<dbReference type="GO" id="GO:0051287">
    <property type="term" value="F:NAD binding"/>
    <property type="evidence" value="ECO:0007669"/>
    <property type="project" value="UniProtKB-UniRule"/>
</dbReference>
<evidence type="ECO:0000256" key="4">
    <source>
        <dbReference type="ARBA" id="ARBA00023002"/>
    </source>
</evidence>
<dbReference type="NCBIfam" id="NF005559">
    <property type="entry name" value="PRK07231.1"/>
    <property type="match status" value="1"/>
</dbReference>
<comment type="catalytic activity">
    <reaction evidence="5 8">
        <text>a (3R)-hydroxyacyl-[ACP] + NADP(+) = a 3-oxoacyl-[ACP] + NADPH + H(+)</text>
        <dbReference type="Rhea" id="RHEA:17397"/>
        <dbReference type="Rhea" id="RHEA-COMP:9916"/>
        <dbReference type="Rhea" id="RHEA-COMP:9945"/>
        <dbReference type="ChEBI" id="CHEBI:15378"/>
        <dbReference type="ChEBI" id="CHEBI:57783"/>
        <dbReference type="ChEBI" id="CHEBI:58349"/>
        <dbReference type="ChEBI" id="CHEBI:78776"/>
        <dbReference type="ChEBI" id="CHEBI:78827"/>
        <dbReference type="EC" id="1.1.1.100"/>
    </reaction>
</comment>
<gene>
    <name evidence="10" type="primary">fabG</name>
    <name evidence="10" type="ORF">KS4_09100</name>
</gene>
<dbReference type="SMART" id="SM00822">
    <property type="entry name" value="PKS_KR"/>
    <property type="match status" value="1"/>
</dbReference>
<dbReference type="AlphaFoldDB" id="A0A517YRN8"/>
<dbReference type="CDD" id="cd05333">
    <property type="entry name" value="BKR_SDR_c"/>
    <property type="match status" value="1"/>
</dbReference>
<evidence type="ECO:0000256" key="6">
    <source>
        <dbReference type="PIRSR" id="PIRSR611284-1"/>
    </source>
</evidence>